<dbReference type="EMBL" id="VSSQ01035187">
    <property type="protein sequence ID" value="MPM87349.1"/>
    <property type="molecule type" value="Genomic_DNA"/>
</dbReference>
<dbReference type="AlphaFoldDB" id="A0A645DDM8"/>
<reference evidence="1" key="1">
    <citation type="submission" date="2019-08" db="EMBL/GenBank/DDBJ databases">
        <authorList>
            <person name="Kucharzyk K."/>
            <person name="Murdoch R.W."/>
            <person name="Higgins S."/>
            <person name="Loffler F."/>
        </authorList>
    </citation>
    <scope>NUCLEOTIDE SEQUENCE</scope>
</reference>
<organism evidence="1">
    <name type="scientific">bioreactor metagenome</name>
    <dbReference type="NCBI Taxonomy" id="1076179"/>
    <lineage>
        <taxon>unclassified sequences</taxon>
        <taxon>metagenomes</taxon>
        <taxon>ecological metagenomes</taxon>
    </lineage>
</organism>
<proteinExistence type="predicted"/>
<accession>A0A645DDM8</accession>
<sequence length="142" mass="16034">MRIDIAGHINRIPQHSIAAGRQEVGAGARETRRTPPGEIRRLALREIVRCEYAGIPTHGRLNYLAIPIRITNHVCGRIPWGVFLLLSACMSDVQHSGVYIIQLDPQIRRGGRENRRGEAERNSGQYDSFASFERHSFPLLPE</sequence>
<protein>
    <submittedName>
        <fullName evidence="1">Uncharacterized protein</fullName>
    </submittedName>
</protein>
<name>A0A645DDM8_9ZZZZ</name>
<comment type="caution">
    <text evidence="1">The sequence shown here is derived from an EMBL/GenBank/DDBJ whole genome shotgun (WGS) entry which is preliminary data.</text>
</comment>
<gene>
    <name evidence="1" type="ORF">SDC9_134445</name>
</gene>
<evidence type="ECO:0000313" key="1">
    <source>
        <dbReference type="EMBL" id="MPM87349.1"/>
    </source>
</evidence>